<reference evidence="3" key="2">
    <citation type="submission" date="2002-09" db="EMBL/GenBank/DDBJ databases">
        <title>Oryza sativa nipponbare(GA3) genomic DNA, chromosome 9, BAC clone:OSJNBa0004P20.</title>
        <authorList>
            <person name="Sasaki T."/>
            <person name="Matsumoto T."/>
            <person name="Katayose Y."/>
        </authorList>
    </citation>
    <scope>NUCLEOTIDE SEQUENCE</scope>
</reference>
<proteinExistence type="predicted"/>
<evidence type="ECO:0000313" key="4">
    <source>
        <dbReference type="Proteomes" id="UP000000763"/>
    </source>
</evidence>
<reference evidence="4" key="4">
    <citation type="journal article" date="2008" name="Nucleic Acids Res.">
        <title>The rice annotation project database (RAP-DB): 2008 update.</title>
        <authorList>
            <consortium name="The rice annotation project (RAP)"/>
        </authorList>
    </citation>
    <scope>GENOME REANNOTATION</scope>
    <source>
        <strain evidence="4">cv. Nipponbare</strain>
    </source>
</reference>
<dbReference type="AlphaFoldDB" id="Q6EQQ4"/>
<evidence type="ECO:0000256" key="1">
    <source>
        <dbReference type="SAM" id="MobiDB-lite"/>
    </source>
</evidence>
<reference evidence="4" key="3">
    <citation type="journal article" date="2005" name="Nature">
        <title>The map-based sequence of the rice genome.</title>
        <authorList>
            <consortium name="International rice genome sequencing project (IRGSP)"/>
            <person name="Matsumoto T."/>
            <person name="Wu J."/>
            <person name="Kanamori H."/>
            <person name="Katayose Y."/>
            <person name="Fujisawa M."/>
            <person name="Namiki N."/>
            <person name="Mizuno H."/>
            <person name="Yamamoto K."/>
            <person name="Antonio B.A."/>
            <person name="Baba T."/>
            <person name="Sakata K."/>
            <person name="Nagamura Y."/>
            <person name="Aoki H."/>
            <person name="Arikawa K."/>
            <person name="Arita K."/>
            <person name="Bito T."/>
            <person name="Chiden Y."/>
            <person name="Fujitsuka N."/>
            <person name="Fukunaka R."/>
            <person name="Hamada M."/>
            <person name="Harada C."/>
            <person name="Hayashi A."/>
            <person name="Hijishita S."/>
            <person name="Honda M."/>
            <person name="Hosokawa S."/>
            <person name="Ichikawa Y."/>
            <person name="Idonuma A."/>
            <person name="Iijima M."/>
            <person name="Ikeda M."/>
            <person name="Ikeno M."/>
            <person name="Ito K."/>
            <person name="Ito S."/>
            <person name="Ito T."/>
            <person name="Ito Y."/>
            <person name="Ito Y."/>
            <person name="Iwabuchi A."/>
            <person name="Kamiya K."/>
            <person name="Karasawa W."/>
            <person name="Kurita K."/>
            <person name="Katagiri S."/>
            <person name="Kikuta A."/>
            <person name="Kobayashi H."/>
            <person name="Kobayashi N."/>
            <person name="Machita K."/>
            <person name="Maehara T."/>
            <person name="Masukawa M."/>
            <person name="Mizubayashi T."/>
            <person name="Mukai Y."/>
            <person name="Nagasaki H."/>
            <person name="Nagata Y."/>
            <person name="Naito S."/>
            <person name="Nakashima M."/>
            <person name="Nakama Y."/>
            <person name="Nakamichi Y."/>
            <person name="Nakamura M."/>
            <person name="Meguro A."/>
            <person name="Negishi M."/>
            <person name="Ohta I."/>
            <person name="Ohta T."/>
            <person name="Okamoto M."/>
            <person name="Ono N."/>
            <person name="Saji S."/>
            <person name="Sakaguchi M."/>
            <person name="Sakai K."/>
            <person name="Shibata M."/>
            <person name="Shimokawa T."/>
            <person name="Song J."/>
            <person name="Takazaki Y."/>
            <person name="Terasawa K."/>
            <person name="Tsugane M."/>
            <person name="Tsuji K."/>
            <person name="Ueda S."/>
            <person name="Waki K."/>
            <person name="Yamagata H."/>
            <person name="Yamamoto M."/>
            <person name="Yamamoto S."/>
            <person name="Yamane H."/>
            <person name="Yoshiki S."/>
            <person name="Yoshihara R."/>
            <person name="Yukawa K."/>
            <person name="Zhong H."/>
            <person name="Yano M."/>
            <person name="Yuan Q."/>
            <person name="Ouyang S."/>
            <person name="Liu J."/>
            <person name="Jones K.M."/>
            <person name="Gansberger K."/>
            <person name="Moffat K."/>
            <person name="Hill J."/>
            <person name="Bera J."/>
            <person name="Fadrosh D."/>
            <person name="Jin S."/>
            <person name="Johri S."/>
            <person name="Kim M."/>
            <person name="Overton L."/>
            <person name="Reardon M."/>
            <person name="Tsitrin T."/>
            <person name="Vuong H."/>
            <person name="Weaver B."/>
            <person name="Ciecko A."/>
            <person name="Tallon L."/>
            <person name="Jackson J."/>
            <person name="Pai G."/>
            <person name="Aken S.V."/>
            <person name="Utterback T."/>
            <person name="Reidmuller S."/>
            <person name="Feldblyum T."/>
            <person name="Hsiao J."/>
            <person name="Zismann V."/>
            <person name="Iobst S."/>
            <person name="de Vazeille A.R."/>
            <person name="Buell C.R."/>
            <person name="Ying K."/>
            <person name="Li Y."/>
            <person name="Lu T."/>
            <person name="Huang Y."/>
            <person name="Zhao Q."/>
            <person name="Feng Q."/>
            <person name="Zhang L."/>
            <person name="Zhu J."/>
            <person name="Weng Q."/>
            <person name="Mu J."/>
            <person name="Lu Y."/>
            <person name="Fan D."/>
            <person name="Liu Y."/>
            <person name="Guan J."/>
            <person name="Zhang Y."/>
            <person name="Yu S."/>
            <person name="Liu X."/>
            <person name="Zhang Y."/>
            <person name="Hong G."/>
            <person name="Han B."/>
            <person name="Choisne N."/>
            <person name="Demange N."/>
            <person name="Orjeda G."/>
            <person name="Samain S."/>
            <person name="Cattolico L."/>
            <person name="Pelletier E."/>
            <person name="Couloux A."/>
            <person name="Segurens B."/>
            <person name="Wincker P."/>
            <person name="D'Hont A."/>
            <person name="Scarpelli C."/>
            <person name="Weissenbach J."/>
            <person name="Salanoubat M."/>
            <person name="Quetier F."/>
            <person name="Yu Y."/>
            <person name="Kim H.R."/>
            <person name="Rambo T."/>
            <person name="Currie J."/>
            <person name="Collura K."/>
            <person name="Luo M."/>
            <person name="Yang T."/>
            <person name="Ammiraju J.S.S."/>
            <person name="Engler F."/>
            <person name="Soderlund C."/>
            <person name="Wing R.A."/>
            <person name="Palmer L.E."/>
            <person name="de la Bastide M."/>
            <person name="Spiegel L."/>
            <person name="Nascimento L."/>
            <person name="Zutavern T."/>
            <person name="O'Shaughnessy A."/>
            <person name="Dike S."/>
            <person name="Dedhia N."/>
            <person name="Preston R."/>
            <person name="Balija V."/>
            <person name="McCombie W.R."/>
            <person name="Chow T."/>
            <person name="Chen H."/>
            <person name="Chung M."/>
            <person name="Chen C."/>
            <person name="Shaw J."/>
            <person name="Wu H."/>
            <person name="Hsiao K."/>
            <person name="Chao Y."/>
            <person name="Chu M."/>
            <person name="Cheng C."/>
            <person name="Hour A."/>
            <person name="Lee P."/>
            <person name="Lin S."/>
            <person name="Lin Y."/>
            <person name="Liou J."/>
            <person name="Liu S."/>
            <person name="Hsing Y."/>
            <person name="Raghuvanshi S."/>
            <person name="Mohanty A."/>
            <person name="Bharti A.K."/>
            <person name="Gaur A."/>
            <person name="Gupta V."/>
            <person name="Kumar D."/>
            <person name="Ravi V."/>
            <person name="Vij S."/>
            <person name="Kapur A."/>
            <person name="Khurana P."/>
            <person name="Khurana P."/>
            <person name="Khurana J.P."/>
            <person name="Tyagi A.K."/>
            <person name="Gaikwad K."/>
            <person name="Singh A."/>
            <person name="Dalal V."/>
            <person name="Srivastava S."/>
            <person name="Dixit A."/>
            <person name="Pal A.K."/>
            <person name="Ghazi I.A."/>
            <person name="Yadav M."/>
            <person name="Pandit A."/>
            <person name="Bhargava A."/>
            <person name="Sureshbabu K."/>
            <person name="Batra K."/>
            <person name="Sharma T.R."/>
            <person name="Mohapatra T."/>
            <person name="Singh N.K."/>
            <person name="Messing J."/>
            <person name="Nelson A.B."/>
            <person name="Fuks G."/>
            <person name="Kavchok S."/>
            <person name="Keizer G."/>
            <person name="Linton E."/>
            <person name="Llaca V."/>
            <person name="Song R."/>
            <person name="Tanyolac B."/>
            <person name="Young S."/>
            <person name="Ho-Il K."/>
            <person name="Hahn J.H."/>
            <person name="Sangsakoo G."/>
            <person name="Vanavichit A."/>
            <person name="de Mattos Luiz.A.T."/>
            <person name="Zimmer P.D."/>
            <person name="Malone G."/>
            <person name="Dellagostin O."/>
            <person name="de Oliveira A.C."/>
            <person name="Bevan M."/>
            <person name="Bancroft I."/>
            <person name="Minx P."/>
            <person name="Cordum H."/>
            <person name="Wilson R."/>
            <person name="Cheng Z."/>
            <person name="Jin W."/>
            <person name="Jiang J."/>
            <person name="Leong S.A."/>
            <person name="Iwama H."/>
            <person name="Gojobori T."/>
            <person name="Itoh T."/>
            <person name="Niimura Y."/>
            <person name="Fujii Y."/>
            <person name="Habara T."/>
            <person name="Sakai H."/>
            <person name="Sato Y."/>
            <person name="Wilson G."/>
            <person name="Kumar K."/>
            <person name="McCouch S."/>
            <person name="Juretic N."/>
            <person name="Hoen D."/>
            <person name="Wright S."/>
            <person name="Bruskiewich R."/>
            <person name="Bureau T."/>
            <person name="Miyao A."/>
            <person name="Hirochika H."/>
            <person name="Nishikawa T."/>
            <person name="Kadowaki K."/>
            <person name="Sugiura M."/>
            <person name="Burr B."/>
            <person name="Sasaki T."/>
        </authorList>
    </citation>
    <scope>NUCLEOTIDE SEQUENCE [LARGE SCALE GENOMIC DNA]</scope>
    <source>
        <strain evidence="4">cv. Nipponbare</strain>
    </source>
</reference>
<dbReference type="EMBL" id="AP005552">
    <property type="protein sequence ID" value="BAD28694.1"/>
    <property type="molecule type" value="Genomic_DNA"/>
</dbReference>
<dbReference type="Proteomes" id="UP000000763">
    <property type="component" value="Chromosome 9"/>
</dbReference>
<feature type="region of interest" description="Disordered" evidence="1">
    <location>
        <begin position="1"/>
        <end position="64"/>
    </location>
</feature>
<dbReference type="EMBL" id="AP005685">
    <property type="protein sequence ID" value="BAD29016.1"/>
    <property type="molecule type" value="Genomic_DNA"/>
</dbReference>
<evidence type="ECO:0000313" key="3">
    <source>
        <dbReference type="EMBL" id="BAD29016.1"/>
    </source>
</evidence>
<protein>
    <submittedName>
        <fullName evidence="3">Uncharacterized protein</fullName>
    </submittedName>
</protein>
<reference evidence="2" key="1">
    <citation type="submission" date="2002-07" db="EMBL/GenBank/DDBJ databases">
        <title>Oryza sativa nipponbare(GA3) genomic DNA, chromosome 9, BAC clone:OJ1116_C03.</title>
        <authorList>
            <person name="Sasaki T."/>
            <person name="Matsumoto T."/>
            <person name="Hattori M."/>
            <person name="Sakaki Y."/>
            <person name="Katayose Y."/>
        </authorList>
    </citation>
    <scope>NUCLEOTIDE SEQUENCE</scope>
</reference>
<name>Q6EQQ4_ORYSJ</name>
<sequence length="98" mass="9583">MESSVEDGVRGGGGTLGFGVDDDGSSGSTLELHGGALGCGMQSSAAGFDTEDGGSGGDGIGRQRRCPRLWDLAGVMSSRPTDLAVPSSAGADLPPLAT</sequence>
<organism evidence="3 4">
    <name type="scientific">Oryza sativa subsp. japonica</name>
    <name type="common">Rice</name>
    <dbReference type="NCBI Taxonomy" id="39947"/>
    <lineage>
        <taxon>Eukaryota</taxon>
        <taxon>Viridiplantae</taxon>
        <taxon>Streptophyta</taxon>
        <taxon>Embryophyta</taxon>
        <taxon>Tracheophyta</taxon>
        <taxon>Spermatophyta</taxon>
        <taxon>Magnoliopsida</taxon>
        <taxon>Liliopsida</taxon>
        <taxon>Poales</taxon>
        <taxon>Poaceae</taxon>
        <taxon>BOP clade</taxon>
        <taxon>Oryzoideae</taxon>
        <taxon>Oryzeae</taxon>
        <taxon>Oryzinae</taxon>
        <taxon>Oryza</taxon>
        <taxon>Oryza sativa</taxon>
    </lineage>
</organism>
<accession>Q6EQQ4</accession>
<evidence type="ECO:0000313" key="2">
    <source>
        <dbReference type="EMBL" id="BAD28694.1"/>
    </source>
</evidence>
<gene>
    <name evidence="2" type="ORF">OJ1116_C03.21</name>
    <name evidence="3" type="ORF">OSJNBa0004P20.7</name>
</gene>